<reference evidence="4" key="1">
    <citation type="submission" date="2022-12" db="EMBL/GenBank/DDBJ databases">
        <title>Paracoccus onchidii sp. nov., isolated from a marine invertebrate from the South China Sea.</title>
        <authorList>
            <person name="Xu S."/>
            <person name="Liu Z."/>
            <person name="Xu Y."/>
        </authorList>
    </citation>
    <scope>NUCLEOTIDE SEQUENCE</scope>
    <source>
        <strain evidence="4">Z330</strain>
    </source>
</reference>
<keyword evidence="1" id="KW-0808">Transferase</keyword>
<sequence length="218" mass="22389">MPCFTRSDLTTLFHAFAARMADERTFLGELDGEIGDADHGVAMANGFDAAAQALLRAEGSGQGLAGGFNLAAQELLNAVGATTGPLYASALTRAGEVFGEVASVPLARLPELVIAICEGVERRGQGKPGDKTMLDAWGPAAHVAARGLNASVGPVVLLREAAQAAAKGAEDTRAMMAARGRAARLGPRSIGHLDPGAVSAAALMDVLAEWARHHEEIA</sequence>
<feature type="domain" description="DhaL" evidence="3">
    <location>
        <begin position="7"/>
        <end position="209"/>
    </location>
</feature>
<evidence type="ECO:0000259" key="3">
    <source>
        <dbReference type="PROSITE" id="PS51480"/>
    </source>
</evidence>
<dbReference type="SMART" id="SM01120">
    <property type="entry name" value="Dak2"/>
    <property type="match status" value="1"/>
</dbReference>
<organism evidence="4 5">
    <name type="scientific">Paracoccus onchidii</name>
    <dbReference type="NCBI Taxonomy" id="3017813"/>
    <lineage>
        <taxon>Bacteria</taxon>
        <taxon>Pseudomonadati</taxon>
        <taxon>Pseudomonadota</taxon>
        <taxon>Alphaproteobacteria</taxon>
        <taxon>Rhodobacterales</taxon>
        <taxon>Paracoccaceae</taxon>
        <taxon>Paracoccus</taxon>
    </lineage>
</organism>
<evidence type="ECO:0000256" key="1">
    <source>
        <dbReference type="ARBA" id="ARBA00022679"/>
    </source>
</evidence>
<proteinExistence type="predicted"/>
<keyword evidence="2 4" id="KW-0418">Kinase</keyword>
<dbReference type="NCBIfam" id="TIGR02365">
    <property type="entry name" value="dha_L_ycgS"/>
    <property type="match status" value="1"/>
</dbReference>
<protein>
    <submittedName>
        <fullName evidence="4">Dihydroxyacetone kinase subunit DhaL</fullName>
    </submittedName>
</protein>
<dbReference type="Pfam" id="PF02734">
    <property type="entry name" value="Dak2"/>
    <property type="match status" value="1"/>
</dbReference>
<comment type="caution">
    <text evidence="4">The sequence shown here is derived from an EMBL/GenBank/DDBJ whole genome shotgun (WGS) entry which is preliminary data.</text>
</comment>
<dbReference type="EMBL" id="JAQBIE010000016">
    <property type="protein sequence ID" value="MDB6178411.1"/>
    <property type="molecule type" value="Genomic_DNA"/>
</dbReference>
<dbReference type="InterPro" id="IPR050861">
    <property type="entry name" value="Dihydroxyacetone_Kinase"/>
</dbReference>
<accession>A0ABT4ZI34</accession>
<evidence type="ECO:0000256" key="2">
    <source>
        <dbReference type="ARBA" id="ARBA00022777"/>
    </source>
</evidence>
<gene>
    <name evidence="4" type="primary">dhaL</name>
    <name evidence="4" type="ORF">PAF17_12980</name>
</gene>
<evidence type="ECO:0000313" key="4">
    <source>
        <dbReference type="EMBL" id="MDB6178411.1"/>
    </source>
</evidence>
<dbReference type="Gene3D" id="1.25.40.340">
    <property type="match status" value="1"/>
</dbReference>
<evidence type="ECO:0000313" key="5">
    <source>
        <dbReference type="Proteomes" id="UP001165641"/>
    </source>
</evidence>
<dbReference type="RefSeq" id="WP_271889533.1">
    <property type="nucleotide sequence ID" value="NZ_JAQBIE010000016.1"/>
</dbReference>
<dbReference type="Proteomes" id="UP001165641">
    <property type="component" value="Unassembled WGS sequence"/>
</dbReference>
<dbReference type="InterPro" id="IPR036117">
    <property type="entry name" value="DhaL_dom_sf"/>
</dbReference>
<name>A0ABT4ZI34_9RHOB</name>
<dbReference type="PROSITE" id="PS51480">
    <property type="entry name" value="DHAL"/>
    <property type="match status" value="1"/>
</dbReference>
<dbReference type="PANTHER" id="PTHR28629:SF4">
    <property type="entry name" value="TRIOKINASE_FMN CYCLASE"/>
    <property type="match status" value="1"/>
</dbReference>
<dbReference type="PANTHER" id="PTHR28629">
    <property type="entry name" value="TRIOKINASE/FMN CYCLASE"/>
    <property type="match status" value="1"/>
</dbReference>
<keyword evidence="5" id="KW-1185">Reference proteome</keyword>
<dbReference type="GO" id="GO:0016301">
    <property type="term" value="F:kinase activity"/>
    <property type="evidence" value="ECO:0007669"/>
    <property type="project" value="UniProtKB-KW"/>
</dbReference>
<dbReference type="InterPro" id="IPR012737">
    <property type="entry name" value="DhaK_L_YcgS"/>
</dbReference>
<dbReference type="SUPFAM" id="SSF101473">
    <property type="entry name" value="DhaL-like"/>
    <property type="match status" value="1"/>
</dbReference>
<dbReference type="InterPro" id="IPR004007">
    <property type="entry name" value="DhaL_dom"/>
</dbReference>